<name>A0A1U9KBL3_9BACL</name>
<dbReference type="KEGG" id="ntr:B0W44_08005"/>
<protein>
    <recommendedName>
        <fullName evidence="1">AB hydrolase-1 domain-containing protein</fullName>
    </recommendedName>
</protein>
<dbReference type="Gene3D" id="3.40.50.1820">
    <property type="entry name" value="alpha/beta hydrolase"/>
    <property type="match status" value="1"/>
</dbReference>
<reference evidence="2 3" key="1">
    <citation type="journal article" date="2015" name="Int. J. Syst. Evol. Microbiol.">
        <title>Novibacillus thermophilus gen. nov., sp. nov., a Gram-staining-negative and moderately thermophilic member of the family Thermoactinomycetaceae.</title>
        <authorList>
            <person name="Yang G."/>
            <person name="Chen J."/>
            <person name="Zhou S."/>
        </authorList>
    </citation>
    <scope>NUCLEOTIDE SEQUENCE [LARGE SCALE GENOMIC DNA]</scope>
    <source>
        <strain evidence="2 3">SG-1</strain>
    </source>
</reference>
<dbReference type="STRING" id="1471761.B0W44_08005"/>
<accession>A0A1U9KBL3</accession>
<dbReference type="PANTHER" id="PTHR43433:SF5">
    <property type="entry name" value="AB HYDROLASE-1 DOMAIN-CONTAINING PROTEIN"/>
    <property type="match status" value="1"/>
</dbReference>
<evidence type="ECO:0000313" key="3">
    <source>
        <dbReference type="Proteomes" id="UP000188603"/>
    </source>
</evidence>
<dbReference type="InterPro" id="IPR029058">
    <property type="entry name" value="AB_hydrolase_fold"/>
</dbReference>
<gene>
    <name evidence="2" type="ORF">B0W44_08005</name>
</gene>
<keyword evidence="3" id="KW-1185">Reference proteome</keyword>
<dbReference type="Proteomes" id="UP000188603">
    <property type="component" value="Chromosome"/>
</dbReference>
<evidence type="ECO:0000313" key="2">
    <source>
        <dbReference type="EMBL" id="AQS57455.1"/>
    </source>
</evidence>
<dbReference type="PRINTS" id="PR00111">
    <property type="entry name" value="ABHYDROLASE"/>
</dbReference>
<organism evidence="2 3">
    <name type="scientific">Novibacillus thermophilus</name>
    <dbReference type="NCBI Taxonomy" id="1471761"/>
    <lineage>
        <taxon>Bacteria</taxon>
        <taxon>Bacillati</taxon>
        <taxon>Bacillota</taxon>
        <taxon>Bacilli</taxon>
        <taxon>Bacillales</taxon>
        <taxon>Thermoactinomycetaceae</taxon>
        <taxon>Novibacillus</taxon>
    </lineage>
</organism>
<dbReference type="InterPro" id="IPR000073">
    <property type="entry name" value="AB_hydrolase_1"/>
</dbReference>
<sequence length="254" mass="28434">MYTENTVCSYASVNGLDMYYEIHGQTKGQPPLVLLHGQFATGGMFFNILPELVKRRQVIIIEQQGHGHTADIDRPLRSSHMAHDTAELLREIGVEQADIFGYSEGGSIALQLAVHHPEMVHSLVLASAVYDMDGYKPEIIDQVINPSVHFLPPIIRESYIRVAPDPNGLDKLVQKSAEMAEHPENLRSEQLEDMKVSSLVMIGDRDIIRHNHAEEMARLLGTELIVVSGDHASYIVNHPEELLSHLTSFLMKND</sequence>
<dbReference type="EMBL" id="CP019699">
    <property type="protein sequence ID" value="AQS57455.1"/>
    <property type="molecule type" value="Genomic_DNA"/>
</dbReference>
<dbReference type="Pfam" id="PF00561">
    <property type="entry name" value="Abhydrolase_1"/>
    <property type="match status" value="1"/>
</dbReference>
<evidence type="ECO:0000259" key="1">
    <source>
        <dbReference type="Pfam" id="PF00561"/>
    </source>
</evidence>
<dbReference type="SUPFAM" id="SSF53474">
    <property type="entry name" value="alpha/beta-Hydrolases"/>
    <property type="match status" value="1"/>
</dbReference>
<proteinExistence type="predicted"/>
<dbReference type="InterPro" id="IPR050471">
    <property type="entry name" value="AB_hydrolase"/>
</dbReference>
<dbReference type="PANTHER" id="PTHR43433">
    <property type="entry name" value="HYDROLASE, ALPHA/BETA FOLD FAMILY PROTEIN"/>
    <property type="match status" value="1"/>
</dbReference>
<dbReference type="AlphaFoldDB" id="A0A1U9KBL3"/>
<feature type="domain" description="AB hydrolase-1" evidence="1">
    <location>
        <begin position="30"/>
        <end position="146"/>
    </location>
</feature>